<dbReference type="Proteomes" id="UP000177622">
    <property type="component" value="Unassembled WGS sequence"/>
</dbReference>
<comment type="caution">
    <text evidence="3">The sequence shown here is derived from an EMBL/GenBank/DDBJ whole genome shotgun (WGS) entry which is preliminary data.</text>
</comment>
<dbReference type="RefSeq" id="XP_022487665.1">
    <property type="nucleotide sequence ID" value="XM_022632661.1"/>
</dbReference>
<reference evidence="3 4" key="1">
    <citation type="journal article" date="2016" name="Sci. Rep.">
        <title>Penicillium arizonense, a new, genome sequenced fungal species, reveals a high chemical diversity in secreted metabolites.</title>
        <authorList>
            <person name="Grijseels S."/>
            <person name="Nielsen J.C."/>
            <person name="Randelovic M."/>
            <person name="Nielsen J."/>
            <person name="Nielsen K.F."/>
            <person name="Workman M."/>
            <person name="Frisvad J.C."/>
        </authorList>
    </citation>
    <scope>NUCLEOTIDE SEQUENCE [LARGE SCALE GENOMIC DNA]</scope>
    <source>
        <strain evidence="3 4">CBS 141311</strain>
    </source>
</reference>
<gene>
    <name evidence="3" type="ORF">PENARI_c011G07832</name>
</gene>
<evidence type="ECO:0000313" key="3">
    <source>
        <dbReference type="EMBL" id="OGE52223.1"/>
    </source>
</evidence>
<feature type="chain" id="PRO_5009519552" description="NTF2-like domain-containing protein" evidence="1">
    <location>
        <begin position="20"/>
        <end position="187"/>
    </location>
</feature>
<dbReference type="Pfam" id="PF26534">
    <property type="entry name" value="NTF2_7"/>
    <property type="match status" value="1"/>
</dbReference>
<dbReference type="OrthoDB" id="5596743at2759"/>
<name>A0A1F5LG79_PENAI</name>
<feature type="signal peptide" evidence="1">
    <location>
        <begin position="1"/>
        <end position="19"/>
    </location>
</feature>
<accession>A0A1F5LG79</accession>
<organism evidence="3 4">
    <name type="scientific">Penicillium arizonense</name>
    <dbReference type="NCBI Taxonomy" id="1835702"/>
    <lineage>
        <taxon>Eukaryota</taxon>
        <taxon>Fungi</taxon>
        <taxon>Dikarya</taxon>
        <taxon>Ascomycota</taxon>
        <taxon>Pezizomycotina</taxon>
        <taxon>Eurotiomycetes</taxon>
        <taxon>Eurotiomycetidae</taxon>
        <taxon>Eurotiales</taxon>
        <taxon>Aspergillaceae</taxon>
        <taxon>Penicillium</taxon>
    </lineage>
</organism>
<sequence length="187" mass="20779">MEFLSYLLLLVLGASAVVADPTALTKINAHDLQERGCLSDSQSRQIVDTFNYLLANPNASDFNATVNALLADDYSEWSDSINFIIHIPLGQPTFTSKAEFISGSGSQPPLTLKTLDIFHDCNRISWRWVSVQGAGNDADEVKGINNFYINKQGQIKTTYVEFNSAAWLYNLGQPECQAVLSRRRNDN</sequence>
<dbReference type="GeneID" id="34577395"/>
<evidence type="ECO:0000256" key="1">
    <source>
        <dbReference type="SAM" id="SignalP"/>
    </source>
</evidence>
<evidence type="ECO:0000259" key="2">
    <source>
        <dbReference type="Pfam" id="PF26534"/>
    </source>
</evidence>
<evidence type="ECO:0000313" key="4">
    <source>
        <dbReference type="Proteomes" id="UP000177622"/>
    </source>
</evidence>
<dbReference type="InterPro" id="IPR058645">
    <property type="entry name" value="NTF2-like_dom_7"/>
</dbReference>
<dbReference type="AlphaFoldDB" id="A0A1F5LG79"/>
<dbReference type="EMBL" id="LXJU01000011">
    <property type="protein sequence ID" value="OGE52223.1"/>
    <property type="molecule type" value="Genomic_DNA"/>
</dbReference>
<keyword evidence="1" id="KW-0732">Signal</keyword>
<keyword evidence="4" id="KW-1185">Reference proteome</keyword>
<feature type="domain" description="NTF2-like" evidence="2">
    <location>
        <begin position="37"/>
        <end position="173"/>
    </location>
</feature>
<proteinExistence type="predicted"/>
<protein>
    <recommendedName>
        <fullName evidence="2">NTF2-like domain-containing protein</fullName>
    </recommendedName>
</protein>